<name>A8ZLT1_ACAM1</name>
<geneLocation type="plasmid" evidence="1 2">
    <name>pREB2</name>
</geneLocation>
<keyword evidence="2" id="KW-1185">Reference proteome</keyword>
<dbReference type="AlphaFoldDB" id="A8ZLT1"/>
<proteinExistence type="predicted"/>
<protein>
    <submittedName>
        <fullName evidence="1">Uncharacterized protein</fullName>
    </submittedName>
</protein>
<accession>A8ZLT1</accession>
<dbReference type="Proteomes" id="UP000000268">
    <property type="component" value="Plasmid pREB2"/>
</dbReference>
<keyword evidence="1" id="KW-0614">Plasmid</keyword>
<gene>
    <name evidence="1" type="ordered locus">AM1_B0390</name>
</gene>
<organism evidence="1 2">
    <name type="scientific">Acaryochloris marina (strain MBIC 11017)</name>
    <dbReference type="NCBI Taxonomy" id="329726"/>
    <lineage>
        <taxon>Bacteria</taxon>
        <taxon>Bacillati</taxon>
        <taxon>Cyanobacteriota</taxon>
        <taxon>Cyanophyceae</taxon>
        <taxon>Acaryochloridales</taxon>
        <taxon>Acaryochloridaceae</taxon>
        <taxon>Acaryochloris</taxon>
    </lineage>
</organism>
<evidence type="ECO:0000313" key="2">
    <source>
        <dbReference type="Proteomes" id="UP000000268"/>
    </source>
</evidence>
<reference evidence="1 2" key="1">
    <citation type="journal article" date="2008" name="Proc. Natl. Acad. Sci. U.S.A.">
        <title>Niche adaptation and genome expansion in the chlorophyll d-producing cyanobacterium Acaryochloris marina.</title>
        <authorList>
            <person name="Swingley W.D."/>
            <person name="Chen M."/>
            <person name="Cheung P.C."/>
            <person name="Conrad A.L."/>
            <person name="Dejesa L.C."/>
            <person name="Hao J."/>
            <person name="Honchak B.M."/>
            <person name="Karbach L.E."/>
            <person name="Kurdoglu A."/>
            <person name="Lahiri S."/>
            <person name="Mastrian S.D."/>
            <person name="Miyashita H."/>
            <person name="Page L."/>
            <person name="Ramakrishna P."/>
            <person name="Satoh S."/>
            <person name="Sattley W.M."/>
            <person name="Shimada Y."/>
            <person name="Taylor H.L."/>
            <person name="Tomo T."/>
            <person name="Tsuchiya T."/>
            <person name="Wang Z.T."/>
            <person name="Raymond J."/>
            <person name="Mimuro M."/>
            <person name="Blankenship R.E."/>
            <person name="Touchman J.W."/>
        </authorList>
    </citation>
    <scope>NUCLEOTIDE SEQUENCE [LARGE SCALE GENOMIC DNA]</scope>
    <source>
        <strain evidence="2">MBIC 11017</strain>
        <plasmid evidence="2">Plasmid pREB2</plasmid>
    </source>
</reference>
<dbReference type="EMBL" id="CP000839">
    <property type="protein sequence ID" value="ABW32108.1"/>
    <property type="molecule type" value="Genomic_DNA"/>
</dbReference>
<evidence type="ECO:0000313" key="1">
    <source>
        <dbReference type="EMBL" id="ABW32108.1"/>
    </source>
</evidence>
<sequence length="38" mass="4709">MSKMLKSYFNSFKYFILKYMQILASMRKEKMEKYNADT</sequence>
<dbReference type="KEGG" id="amr:AM1_B0390"/>
<dbReference type="HOGENOM" id="CLU_3323277_0_0_3"/>